<feature type="compositionally biased region" description="Low complexity" evidence="1">
    <location>
        <begin position="152"/>
        <end position="163"/>
    </location>
</feature>
<accession>A0A3D9ZED7</accession>
<dbReference type="SUPFAM" id="SSF51735">
    <property type="entry name" value="NAD(P)-binding Rossmann-fold domains"/>
    <property type="match status" value="1"/>
</dbReference>
<evidence type="ECO:0000256" key="1">
    <source>
        <dbReference type="SAM" id="MobiDB-lite"/>
    </source>
</evidence>
<evidence type="ECO:0000313" key="3">
    <source>
        <dbReference type="Proteomes" id="UP000256913"/>
    </source>
</evidence>
<sequence>MIRTLRRLLGSVSRLTTAKALLAGLRGAGVRLVAVGGAGSLLVPGSGGTLAVDDPAHVAPAWRAIARAGNDQLAAFRTSTDVDCSYLSPPAILEPGERTGSYRIGTDELLVDSSGLSTISCEDLALPLLEEVERPRHHRTRFTVARADGSVPRPRSAASSRSR</sequence>
<gene>
    <name evidence="2" type="ORF">DFJ67_1181</name>
</gene>
<name>A0A3D9ZED7_9ACTN</name>
<feature type="region of interest" description="Disordered" evidence="1">
    <location>
        <begin position="143"/>
        <end position="163"/>
    </location>
</feature>
<comment type="caution">
    <text evidence="2">The sequence shown here is derived from an EMBL/GenBank/DDBJ whole genome shotgun (WGS) entry which is preliminary data.</text>
</comment>
<dbReference type="PANTHER" id="PTHR43355:SF2">
    <property type="entry name" value="FLAVIN REDUCTASE (NADPH)"/>
    <property type="match status" value="1"/>
</dbReference>
<dbReference type="InterPro" id="IPR036291">
    <property type="entry name" value="NAD(P)-bd_dom_sf"/>
</dbReference>
<evidence type="ECO:0000313" key="2">
    <source>
        <dbReference type="EMBL" id="REF95229.1"/>
    </source>
</evidence>
<dbReference type="Proteomes" id="UP000256913">
    <property type="component" value="Unassembled WGS sequence"/>
</dbReference>
<protein>
    <submittedName>
        <fullName evidence="2">Uncharacterized protein</fullName>
    </submittedName>
</protein>
<dbReference type="InterPro" id="IPR051606">
    <property type="entry name" value="Polyketide_Oxido-like"/>
</dbReference>
<dbReference type="Gene3D" id="3.40.50.720">
    <property type="entry name" value="NAD(P)-binding Rossmann-like Domain"/>
    <property type="match status" value="1"/>
</dbReference>
<reference evidence="2 3" key="1">
    <citation type="submission" date="2018-08" db="EMBL/GenBank/DDBJ databases">
        <title>Sequencing the genomes of 1000 actinobacteria strains.</title>
        <authorList>
            <person name="Klenk H.-P."/>
        </authorList>
    </citation>
    <scope>NUCLEOTIDE SEQUENCE [LARGE SCALE GENOMIC DNA]</scope>
    <source>
        <strain evidence="2 3">DSM 44099</strain>
    </source>
</reference>
<dbReference type="AlphaFoldDB" id="A0A3D9ZED7"/>
<dbReference type="PANTHER" id="PTHR43355">
    <property type="entry name" value="FLAVIN REDUCTASE (NADPH)"/>
    <property type="match status" value="1"/>
</dbReference>
<proteinExistence type="predicted"/>
<dbReference type="GO" id="GO:0016646">
    <property type="term" value="F:oxidoreductase activity, acting on the CH-NH group of donors, NAD or NADP as acceptor"/>
    <property type="evidence" value="ECO:0007669"/>
    <property type="project" value="TreeGrafter"/>
</dbReference>
<organism evidence="2 3">
    <name type="scientific">Asanoa ferruginea</name>
    <dbReference type="NCBI Taxonomy" id="53367"/>
    <lineage>
        <taxon>Bacteria</taxon>
        <taxon>Bacillati</taxon>
        <taxon>Actinomycetota</taxon>
        <taxon>Actinomycetes</taxon>
        <taxon>Micromonosporales</taxon>
        <taxon>Micromonosporaceae</taxon>
        <taxon>Asanoa</taxon>
    </lineage>
</organism>
<keyword evidence="3" id="KW-1185">Reference proteome</keyword>
<dbReference type="EMBL" id="QUMQ01000001">
    <property type="protein sequence ID" value="REF95229.1"/>
    <property type="molecule type" value="Genomic_DNA"/>
</dbReference>